<dbReference type="GO" id="GO:0005524">
    <property type="term" value="F:ATP binding"/>
    <property type="evidence" value="ECO:0007669"/>
    <property type="project" value="UniProtKB-KW"/>
</dbReference>
<dbReference type="Pfam" id="PF00437">
    <property type="entry name" value="T2SSE"/>
    <property type="match status" value="1"/>
</dbReference>
<evidence type="ECO:0000256" key="3">
    <source>
        <dbReference type="ARBA" id="ARBA00022840"/>
    </source>
</evidence>
<accession>A0A2U0SJU0</accession>
<evidence type="ECO:0000256" key="1">
    <source>
        <dbReference type="ARBA" id="ARBA00006611"/>
    </source>
</evidence>
<dbReference type="OrthoDB" id="7547521at2"/>
<gene>
    <name evidence="5" type="ORF">DD559_17370</name>
</gene>
<evidence type="ECO:0000256" key="2">
    <source>
        <dbReference type="ARBA" id="ARBA00022741"/>
    </source>
</evidence>
<organism evidence="5 6">
    <name type="scientific">Sphingomonas pokkalii</name>
    <dbReference type="NCBI Taxonomy" id="2175090"/>
    <lineage>
        <taxon>Bacteria</taxon>
        <taxon>Pseudomonadati</taxon>
        <taxon>Pseudomonadota</taxon>
        <taxon>Alphaproteobacteria</taxon>
        <taxon>Sphingomonadales</taxon>
        <taxon>Sphingomonadaceae</taxon>
        <taxon>Sphingomonas</taxon>
    </lineage>
</organism>
<evidence type="ECO:0000259" key="4">
    <source>
        <dbReference type="Pfam" id="PF00437"/>
    </source>
</evidence>
<evidence type="ECO:0000313" key="5">
    <source>
        <dbReference type="EMBL" id="PVX31620.1"/>
    </source>
</evidence>
<keyword evidence="3" id="KW-0067">ATP-binding</keyword>
<dbReference type="GO" id="GO:0016887">
    <property type="term" value="F:ATP hydrolysis activity"/>
    <property type="evidence" value="ECO:0007669"/>
    <property type="project" value="TreeGrafter"/>
</dbReference>
<sequence>MQLVIEVDKAREGRAKPQQDDHGAVSVLLEQLLEEAERLDASHLHLAPGPAQADIAFRVGGLLHPYRQLASEQARMLIEQVAREAGLVAESRAPQHGQMRWHGQAIDVSLLPLLHGPRVVLRRPPMQAGHRGLEALGIGSVLAQDIRAALAGTGLILVASPVGNGRSTTLQALAAVAASRTRPVLAIAPEALPACPGMAMIASRDAAVAESIQAAIDQDIDVLMIDSIGDRAVAAAALAAAQAGRLVIAGIEAASAVAAIQQLRSWRIEAFQLASTMSLAIAQRLVRRLCGACREPVQASGSVSALLGFDPGTIVYAPAGCGACSETGYSGRTAVFEWVRGDAAIRRLINDGGDAAILARHAFVTTPNLGSAARALARTGVTTPEEAVRISRG</sequence>
<feature type="domain" description="Bacterial type II secretion system protein E" evidence="4">
    <location>
        <begin position="18"/>
        <end position="389"/>
    </location>
</feature>
<protein>
    <submittedName>
        <fullName evidence="5">Type II secretion protein ATPase</fullName>
    </submittedName>
</protein>
<dbReference type="InterPro" id="IPR001482">
    <property type="entry name" value="T2SS/T4SS_dom"/>
</dbReference>
<comment type="caution">
    <text evidence="5">The sequence shown here is derived from an EMBL/GenBank/DDBJ whole genome shotgun (WGS) entry which is preliminary data.</text>
</comment>
<dbReference type="PANTHER" id="PTHR30258">
    <property type="entry name" value="TYPE II SECRETION SYSTEM PROTEIN GSPE-RELATED"/>
    <property type="match status" value="1"/>
</dbReference>
<dbReference type="PANTHER" id="PTHR30258:SF2">
    <property type="entry name" value="COMG OPERON PROTEIN 1"/>
    <property type="match status" value="1"/>
</dbReference>
<keyword evidence="6" id="KW-1185">Reference proteome</keyword>
<evidence type="ECO:0000313" key="6">
    <source>
        <dbReference type="Proteomes" id="UP000245890"/>
    </source>
</evidence>
<dbReference type="Gene3D" id="3.30.450.90">
    <property type="match status" value="1"/>
</dbReference>
<dbReference type="EMBL" id="QENQ01000001">
    <property type="protein sequence ID" value="PVX31620.1"/>
    <property type="molecule type" value="Genomic_DNA"/>
</dbReference>
<name>A0A2U0SJU0_9SPHN</name>
<comment type="similarity">
    <text evidence="1">Belongs to the GSP E family.</text>
</comment>
<proteinExistence type="inferred from homology"/>
<dbReference type="Gene3D" id="3.40.50.300">
    <property type="entry name" value="P-loop containing nucleotide triphosphate hydrolases"/>
    <property type="match status" value="1"/>
</dbReference>
<dbReference type="InterPro" id="IPR027417">
    <property type="entry name" value="P-loop_NTPase"/>
</dbReference>
<dbReference type="Proteomes" id="UP000245890">
    <property type="component" value="Unassembled WGS sequence"/>
</dbReference>
<dbReference type="GO" id="GO:0005886">
    <property type="term" value="C:plasma membrane"/>
    <property type="evidence" value="ECO:0007669"/>
    <property type="project" value="TreeGrafter"/>
</dbReference>
<reference evidence="5 6" key="1">
    <citation type="submission" date="2018-05" db="EMBL/GenBank/DDBJ databases">
        <title>Description of Sphingomonas pokkalii sp nov, isolated from the rhizosphere of saline tolerant pokkali rice and its draft genome analysis.</title>
        <authorList>
            <person name="Menon R."/>
            <person name="Kumari S."/>
            <person name="Rameshkumar N."/>
        </authorList>
    </citation>
    <scope>NUCLEOTIDE SEQUENCE [LARGE SCALE GENOMIC DNA]</scope>
    <source>
        <strain evidence="5 6">L3B27</strain>
    </source>
</reference>
<dbReference type="AlphaFoldDB" id="A0A2U0SJU0"/>
<dbReference type="SUPFAM" id="SSF52540">
    <property type="entry name" value="P-loop containing nucleoside triphosphate hydrolases"/>
    <property type="match status" value="1"/>
</dbReference>
<keyword evidence="2" id="KW-0547">Nucleotide-binding</keyword>